<gene>
    <name evidence="2" type="ORF">BST43_24065</name>
</gene>
<feature type="compositionally biased region" description="Low complexity" evidence="1">
    <location>
        <begin position="444"/>
        <end position="455"/>
    </location>
</feature>
<organism evidence="2 3">
    <name type="scientific">Mycobacteroides saopaulense</name>
    <dbReference type="NCBI Taxonomy" id="1578165"/>
    <lineage>
        <taxon>Bacteria</taxon>
        <taxon>Bacillati</taxon>
        <taxon>Actinomycetota</taxon>
        <taxon>Actinomycetes</taxon>
        <taxon>Mycobacteriales</taxon>
        <taxon>Mycobacteriaceae</taxon>
        <taxon>Mycobacteroides</taxon>
    </lineage>
</organism>
<dbReference type="EMBL" id="MVII01000043">
    <property type="protein sequence ID" value="ORB48962.1"/>
    <property type="molecule type" value="Genomic_DNA"/>
</dbReference>
<accession>A0A1X0IMP3</accession>
<feature type="compositionally biased region" description="Gly residues" evidence="1">
    <location>
        <begin position="397"/>
        <end position="420"/>
    </location>
</feature>
<feature type="region of interest" description="Disordered" evidence="1">
    <location>
        <begin position="397"/>
        <end position="491"/>
    </location>
</feature>
<evidence type="ECO:0000313" key="3">
    <source>
        <dbReference type="Proteomes" id="UP000192434"/>
    </source>
</evidence>
<feature type="region of interest" description="Disordered" evidence="1">
    <location>
        <begin position="1"/>
        <end position="68"/>
    </location>
</feature>
<comment type="caution">
    <text evidence="2">The sequence shown here is derived from an EMBL/GenBank/DDBJ whole genome shotgun (WGS) entry which is preliminary data.</text>
</comment>
<feature type="region of interest" description="Disordered" evidence="1">
    <location>
        <begin position="278"/>
        <end position="313"/>
    </location>
</feature>
<evidence type="ECO:0000313" key="2">
    <source>
        <dbReference type="EMBL" id="ORB48962.1"/>
    </source>
</evidence>
<dbReference type="AlphaFoldDB" id="A0A1X0IMP3"/>
<feature type="compositionally biased region" description="Basic and acidic residues" evidence="1">
    <location>
        <begin position="35"/>
        <end position="56"/>
    </location>
</feature>
<evidence type="ECO:0000256" key="1">
    <source>
        <dbReference type="SAM" id="MobiDB-lite"/>
    </source>
</evidence>
<feature type="compositionally biased region" description="Pro residues" evidence="1">
    <location>
        <begin position="1"/>
        <end position="12"/>
    </location>
</feature>
<proteinExistence type="predicted"/>
<dbReference type="OrthoDB" id="10013439at2"/>
<feature type="compositionally biased region" description="Low complexity" evidence="1">
    <location>
        <begin position="304"/>
        <end position="313"/>
    </location>
</feature>
<dbReference type="RefSeq" id="WP_083019626.1">
    <property type="nucleotide sequence ID" value="NZ_MVII01000043.1"/>
</dbReference>
<name>A0A1X0IMP3_9MYCO</name>
<dbReference type="Proteomes" id="UP000192434">
    <property type="component" value="Unassembled WGS sequence"/>
</dbReference>
<sequence length="523" mass="53437">MAPEPPKPPPSLGNPGFSDDELMQMTEGLGNTGDNSKRNRDALQKMMGDGKAHGVDGSEESSGNYLRPNSFQASKFFQNQFKDPYKVPGEAPDLAYVNDSPPAKDPNPSTIEDLYNKFNGAIAPGDSDISAWETIRGKLGTAENELSTWLESAKRSADSKDSNGWAGSAGDAVRGYLGQFKGLTTSLQACANNMRCAYQAYRDSIVQIQDPVRKYYKFYLQALNAYYTQYQNGDITAEEYNLRKGWLDDDARKSIEILMNAYHQRIVEAAKYPAVDKVTPPEAPAQAGGPGPGPGPGPGGGGVPKMPAMPDLNKLLNNKNLANTPQKDNPASSIQPLTDAAQKGMEGLSDAASKASDAGQGALQAGLDGVKQLADSLTNGNPARLNEGALNLGPGGLAGLGKLGGGPTGTGKAGGGGGAGTRAPVMPKTGVQMAEATKAATGTPSASRAGLAAGAGSAGAPGAGAPAAGRGAGGGGDKEHKASKALRSKTNGEAVAGVADAAAVIPVVGGESEATPPAETAKR</sequence>
<reference evidence="2 3" key="1">
    <citation type="submission" date="2016-12" db="EMBL/GenBank/DDBJ databases">
        <title>The new phylogeny of genus Mycobacterium.</title>
        <authorList>
            <person name="Tortoli E."/>
            <person name="Trovato A."/>
            <person name="Cirillo D.M."/>
        </authorList>
    </citation>
    <scope>NUCLEOTIDE SEQUENCE [LARGE SCALE GENOMIC DNA]</scope>
    <source>
        <strain evidence="2 3">CCUG 66554</strain>
    </source>
</reference>
<protein>
    <submittedName>
        <fullName evidence="2">Uncharacterized protein</fullName>
    </submittedName>
</protein>